<evidence type="ECO:0000256" key="1">
    <source>
        <dbReference type="SAM" id="Coils"/>
    </source>
</evidence>
<keyword evidence="1" id="KW-0175">Coiled coil</keyword>
<organism evidence="3">
    <name type="scientific">Brassica napus</name>
    <name type="common">Rape</name>
    <dbReference type="NCBI Taxonomy" id="3708"/>
    <lineage>
        <taxon>Eukaryota</taxon>
        <taxon>Viridiplantae</taxon>
        <taxon>Streptophyta</taxon>
        <taxon>Embryophyta</taxon>
        <taxon>Tracheophyta</taxon>
        <taxon>Spermatophyta</taxon>
        <taxon>Magnoliopsida</taxon>
        <taxon>eudicotyledons</taxon>
        <taxon>Gunneridae</taxon>
        <taxon>Pentapetalae</taxon>
        <taxon>rosids</taxon>
        <taxon>malvids</taxon>
        <taxon>Brassicales</taxon>
        <taxon>Brassicaceae</taxon>
        <taxon>Brassiceae</taxon>
        <taxon>Brassica</taxon>
    </lineage>
</organism>
<gene>
    <name evidence="3" type="ORF">DARMORV10_C03P67110.1</name>
</gene>
<proteinExistence type="predicted"/>
<evidence type="ECO:0000313" key="3">
    <source>
        <dbReference type="EMBL" id="CAF1708128.1"/>
    </source>
</evidence>
<sequence>MVETDNRRGEANLTVNRLEKEMERGERNRSTIFLAKSRLLDPNFKKPRHNGESELYSQDRVQGVGKLEKKDVEEEGIHEIKPAGRMLKKKGSMRSNQPEGT</sequence>
<accession>A0A816IBN4</accession>
<name>A0A816IBN4_BRANA</name>
<dbReference type="Proteomes" id="UP001295469">
    <property type="component" value="Chromosome C03"/>
</dbReference>
<evidence type="ECO:0000256" key="2">
    <source>
        <dbReference type="SAM" id="MobiDB-lite"/>
    </source>
</evidence>
<feature type="region of interest" description="Disordered" evidence="2">
    <location>
        <begin position="80"/>
        <end position="101"/>
    </location>
</feature>
<reference evidence="3" key="1">
    <citation type="submission" date="2021-01" db="EMBL/GenBank/DDBJ databases">
        <authorList>
            <consortium name="Genoscope - CEA"/>
            <person name="William W."/>
        </authorList>
    </citation>
    <scope>NUCLEOTIDE SEQUENCE</scope>
</reference>
<dbReference type="EMBL" id="HG994367">
    <property type="protein sequence ID" value="CAF1708128.1"/>
    <property type="molecule type" value="Genomic_DNA"/>
</dbReference>
<feature type="coiled-coil region" evidence="1">
    <location>
        <begin position="1"/>
        <end position="28"/>
    </location>
</feature>
<protein>
    <submittedName>
        <fullName evidence="3">(rape) hypothetical protein</fullName>
    </submittedName>
</protein>
<dbReference type="AlphaFoldDB" id="A0A816IBN4"/>